<reference evidence="1 2" key="1">
    <citation type="submission" date="2023-11" db="EMBL/GenBank/DDBJ databases">
        <authorList>
            <person name="Cook R."/>
            <person name="Crisci M."/>
            <person name="Pye H."/>
            <person name="Adriaenssens E."/>
            <person name="Santini J."/>
        </authorList>
    </citation>
    <scope>NUCLEOTIDE SEQUENCE [LARGE SCALE GENOMIC DNA]</scope>
    <source>
        <strain evidence="1">Lak_Megaphage_RVC_JS4_GC31</strain>
    </source>
</reference>
<dbReference type="Proteomes" id="UP001349343">
    <property type="component" value="Segment"/>
</dbReference>
<proteinExistence type="predicted"/>
<dbReference type="EMBL" id="OR769222">
    <property type="protein sequence ID" value="WQJ53216.1"/>
    <property type="molecule type" value="Genomic_DNA"/>
</dbReference>
<keyword evidence="2" id="KW-1185">Reference proteome</keyword>
<accession>A0ABZ0Z3G7</accession>
<protein>
    <submittedName>
        <fullName evidence="1">Uncharacterized protein</fullName>
    </submittedName>
</protein>
<organism evidence="1 2">
    <name type="scientific">phage Lak_Megaphage_RVC_JS4_GC31</name>
    <dbReference type="NCBI Taxonomy" id="3109228"/>
    <lineage>
        <taxon>Viruses</taxon>
        <taxon>Duplodnaviria</taxon>
        <taxon>Heunggongvirae</taxon>
        <taxon>Uroviricota</taxon>
        <taxon>Caudoviricetes</taxon>
        <taxon>Caudoviricetes code 15 clade</taxon>
    </lineage>
</organism>
<evidence type="ECO:0000313" key="2">
    <source>
        <dbReference type="Proteomes" id="UP001349343"/>
    </source>
</evidence>
<sequence length="118" mass="14362">MINDNIINFVTDVYESFNDNYNINNYKDNEYFMNIHSENLYEYFEYIKYYIIETFVKGNKITDKTVFNFKITNEIINFFIPNIDILRTTVLFNFDDDVVKDVWHKICKLTENKECESI</sequence>
<evidence type="ECO:0000313" key="1">
    <source>
        <dbReference type="EMBL" id="WQJ53216.1"/>
    </source>
</evidence>
<name>A0ABZ0Z3G7_9CAUD</name>